<protein>
    <submittedName>
        <fullName evidence="1">Uncharacterized protein</fullName>
    </submittedName>
</protein>
<sequence>MSQNLNNINQTYNAAVLRFNNSSRVLREECIELANLSLQKCLHHRKGERITFINQGLEWLKKASEIAKDFNSLILHAKFLGFSVSESNNTRINAKHSYAIYKILKELERIRPNDPEVKFLRGVMAYYGASLNSAQRFAARLGCCFATNLLREATFAN</sequence>
<comment type="caution">
    <text evidence="1">The sequence shown here is derived from an EMBL/GenBank/DDBJ whole genome shotgun (WGS) entry which is preliminary data.</text>
</comment>
<reference evidence="1" key="1">
    <citation type="journal article" date="2020" name="Ecol. Evol.">
        <title>Genome structure and content of the rice root-knot nematode (Meloidogyne graminicola).</title>
        <authorList>
            <person name="Phan N.T."/>
            <person name="Danchin E.G.J."/>
            <person name="Klopp C."/>
            <person name="Perfus-Barbeoch L."/>
            <person name="Kozlowski D.K."/>
            <person name="Koutsovoulos G.D."/>
            <person name="Lopez-Roques C."/>
            <person name="Bouchez O."/>
            <person name="Zahm M."/>
            <person name="Besnard G."/>
            <person name="Bellafiore S."/>
        </authorList>
    </citation>
    <scope>NUCLEOTIDE SEQUENCE</scope>
    <source>
        <strain evidence="1">VN-18</strain>
    </source>
</reference>
<name>A0A8S9ZE62_9BILA</name>
<gene>
    <name evidence="1" type="ORF">Mgra_00009021</name>
</gene>
<keyword evidence="2" id="KW-1185">Reference proteome</keyword>
<accession>A0A8S9ZE62</accession>
<evidence type="ECO:0000313" key="1">
    <source>
        <dbReference type="EMBL" id="KAF7629992.1"/>
    </source>
</evidence>
<dbReference type="AlphaFoldDB" id="A0A8S9ZE62"/>
<organism evidence="1 2">
    <name type="scientific">Meloidogyne graminicola</name>
    <dbReference type="NCBI Taxonomy" id="189291"/>
    <lineage>
        <taxon>Eukaryota</taxon>
        <taxon>Metazoa</taxon>
        <taxon>Ecdysozoa</taxon>
        <taxon>Nematoda</taxon>
        <taxon>Chromadorea</taxon>
        <taxon>Rhabditida</taxon>
        <taxon>Tylenchina</taxon>
        <taxon>Tylenchomorpha</taxon>
        <taxon>Tylenchoidea</taxon>
        <taxon>Meloidogynidae</taxon>
        <taxon>Meloidogyninae</taxon>
        <taxon>Meloidogyne</taxon>
    </lineage>
</organism>
<dbReference type="Proteomes" id="UP000605970">
    <property type="component" value="Unassembled WGS sequence"/>
</dbReference>
<proteinExistence type="predicted"/>
<dbReference type="EMBL" id="JABEBT010000133">
    <property type="protein sequence ID" value="KAF7629992.1"/>
    <property type="molecule type" value="Genomic_DNA"/>
</dbReference>
<evidence type="ECO:0000313" key="2">
    <source>
        <dbReference type="Proteomes" id="UP000605970"/>
    </source>
</evidence>